<dbReference type="SMART" id="SM00148">
    <property type="entry name" value="PLCXc"/>
    <property type="match status" value="1"/>
</dbReference>
<accession>A0A061AGR2</accession>
<dbReference type="PANTHER" id="PTHR13593">
    <property type="match status" value="1"/>
</dbReference>
<gene>
    <name evidence="3" type="ORF">RHTO0S_02e00386g</name>
</gene>
<dbReference type="InterPro" id="IPR000909">
    <property type="entry name" value="PLipase_C_PInositol-sp_X_dom"/>
</dbReference>
<evidence type="ECO:0000313" key="3">
    <source>
        <dbReference type="EMBL" id="CDR36325.1"/>
    </source>
</evidence>
<dbReference type="Pfam" id="PF00388">
    <property type="entry name" value="PI-PLC-X"/>
    <property type="match status" value="1"/>
</dbReference>
<dbReference type="SUPFAM" id="SSF51695">
    <property type="entry name" value="PLC-like phosphodiesterases"/>
    <property type="match status" value="1"/>
</dbReference>
<reference evidence="3" key="1">
    <citation type="journal article" date="2014" name="Genome Announc.">
        <title>Draft genome sequence of Rhodosporidium toruloides CECT1137, an oleaginous yeast of biotechnological interest.</title>
        <authorList>
            <person name="Morin N."/>
            <person name="Calcas X."/>
            <person name="Devillers H."/>
            <person name="Durrens P."/>
            <person name="Sherman D.J."/>
            <person name="Nicaud J.-M."/>
            <person name="Neuveglise C."/>
        </authorList>
    </citation>
    <scope>NUCLEOTIDE SEQUENCE</scope>
    <source>
        <strain evidence="3">CECT1137</strain>
    </source>
</reference>
<evidence type="ECO:0000256" key="1">
    <source>
        <dbReference type="SAM" id="MobiDB-lite"/>
    </source>
</evidence>
<name>A0A061AGR2_RHOTO</name>
<evidence type="ECO:0000259" key="2">
    <source>
        <dbReference type="SMART" id="SM00148"/>
    </source>
</evidence>
<feature type="region of interest" description="Disordered" evidence="1">
    <location>
        <begin position="1"/>
        <end position="51"/>
    </location>
</feature>
<dbReference type="AlphaFoldDB" id="A0A061AGR2"/>
<feature type="domain" description="Phosphatidylinositol-specific phospholipase C X" evidence="2">
    <location>
        <begin position="149"/>
        <end position="297"/>
    </location>
</feature>
<proteinExistence type="predicted"/>
<dbReference type="PANTHER" id="PTHR13593:SF148">
    <property type="entry name" value="PHOSPHATIDYLINOSITOL-SPECIFIC PHOSPHOLIPASE C X DOMAIN-CONTAINING PROTEIN"/>
    <property type="match status" value="1"/>
</dbReference>
<dbReference type="PROSITE" id="PS50007">
    <property type="entry name" value="PIPLC_X_DOMAIN"/>
    <property type="match status" value="1"/>
</dbReference>
<protein>
    <submittedName>
        <fullName evidence="3">RHTO0S02e00386g1_1</fullName>
    </submittedName>
</protein>
<dbReference type="Gene3D" id="3.20.20.190">
    <property type="entry name" value="Phosphatidylinositol (PI) phosphodiesterase"/>
    <property type="match status" value="1"/>
</dbReference>
<dbReference type="GO" id="GO:0006629">
    <property type="term" value="P:lipid metabolic process"/>
    <property type="evidence" value="ECO:0007669"/>
    <property type="project" value="InterPro"/>
</dbReference>
<dbReference type="InterPro" id="IPR051057">
    <property type="entry name" value="PI-PLC_domain"/>
</dbReference>
<dbReference type="OrthoDB" id="1046782at2759"/>
<organism evidence="3">
    <name type="scientific">Rhodotorula toruloides</name>
    <name type="common">Yeast</name>
    <name type="synonym">Rhodosporidium toruloides</name>
    <dbReference type="NCBI Taxonomy" id="5286"/>
    <lineage>
        <taxon>Eukaryota</taxon>
        <taxon>Fungi</taxon>
        <taxon>Dikarya</taxon>
        <taxon>Basidiomycota</taxon>
        <taxon>Pucciniomycotina</taxon>
        <taxon>Microbotryomycetes</taxon>
        <taxon>Sporidiobolales</taxon>
        <taxon>Sporidiobolaceae</taxon>
        <taxon>Rhodotorula</taxon>
    </lineage>
</organism>
<dbReference type="InterPro" id="IPR017946">
    <property type="entry name" value="PLC-like_Pdiesterase_TIM-brl"/>
</dbReference>
<dbReference type="GO" id="GO:0008081">
    <property type="term" value="F:phosphoric diester hydrolase activity"/>
    <property type="evidence" value="ECO:0007669"/>
    <property type="project" value="InterPro"/>
</dbReference>
<sequence length="486" mass="54162">MPPVLRTSALQSADLAGKPPNDAAASNETLATAPPSPPPSSPPTVSNRRSHGWCGTCFRAPGLRRRKKLKGEVDAGDDAQTLAEETVLRRDAERVKEGILHEDGQRGLLSALTKRRRKRPERIEQPRLLDSLGIARCSWMTALPGSVMLDELYIPGSHETLALHYPLLSSLCQTLPLASQLSFGIRFLDLRFNLTDKGELWAYHGLVPQRRRAEEVFEEIYEWLESAEGRGETVIISVKQENDTPPEVFASTLLSLIQSTAPLPSSPSNRTPASFWYTKNEWPRLGDVRGKAVLFCRFAWRGYGLHPVSWPNDQHVAWTTDIGGRESLVQDWYGVRTPLSLPLKASLCLSLFDAPSSSLLPSSPSSPSPTGPRFPHRISFLSCATFPTLYPSTAAKGWGLALRWPWSARRRGGAKLGWKGVNELVLDGLERLDEREEEKGRGRRREEGQGGMCVLIDFVEFPPDVREGGEERRGELVERVIECNFR</sequence>
<dbReference type="EMBL" id="LK052937">
    <property type="protein sequence ID" value="CDR36325.1"/>
    <property type="molecule type" value="Genomic_DNA"/>
</dbReference>